<keyword evidence="1" id="KW-0863">Zinc-finger</keyword>
<name>A0A9N9XU82_PHYSR</name>
<evidence type="ECO:0000313" key="3">
    <source>
        <dbReference type="EMBL" id="CAG9865420.1"/>
    </source>
</evidence>
<dbReference type="OrthoDB" id="6506929at2759"/>
<dbReference type="PANTHER" id="PTHR13518">
    <property type="entry name" value="PUTATIVE TREBLE-CLEF ZINC-FINGER C2ORF42 FAMILY MEMBER"/>
    <property type="match status" value="1"/>
</dbReference>
<feature type="domain" description="SWIM-type" evidence="2">
    <location>
        <begin position="245"/>
        <end position="286"/>
    </location>
</feature>
<evidence type="ECO:0000313" key="4">
    <source>
        <dbReference type="Proteomes" id="UP001153712"/>
    </source>
</evidence>
<dbReference type="InterPro" id="IPR026049">
    <property type="entry name" value="C2orf42"/>
</dbReference>
<accession>A0A9N9XU82</accession>
<reference evidence="3" key="1">
    <citation type="submission" date="2022-01" db="EMBL/GenBank/DDBJ databases">
        <authorList>
            <person name="King R."/>
        </authorList>
    </citation>
    <scope>NUCLEOTIDE SEQUENCE</scope>
</reference>
<protein>
    <recommendedName>
        <fullName evidence="2">SWIM-type domain-containing protein</fullName>
    </recommendedName>
</protein>
<dbReference type="EMBL" id="OU900102">
    <property type="protein sequence ID" value="CAG9865420.1"/>
    <property type="molecule type" value="Genomic_DNA"/>
</dbReference>
<dbReference type="InterPro" id="IPR029269">
    <property type="entry name" value="Zf-tcix"/>
</dbReference>
<gene>
    <name evidence="3" type="ORF">PHYEVI_LOCUS11655</name>
</gene>
<sequence>MSFVYYFCFIYKYLENKKMLMSAREQLYSSLLKANQSFHEYPLEKITSNLGKSTKRGIKKCTKCGVYNGTRSAICKNKRCGRILKCFEEKSKTDSEAVQLISNTKKQVYSVKIRNTGQDSRGFVQLPLMHSSSDEDSSVYPQVALCFVDSCQNSFDNSILKCHEETANISDTLCVHIKSALNSQIKATPLPLNRDLLEFLQYDQSVKDKLKSYDVEKDGPLVQKVSQSVLVVKCKVSAKHPFGYLHFTFDKGKGEDSYDCSCTEFSEVSNKVSKCFHYYACLWAIMSEQKHNEGVSCFLKRHLPTERSSSALCESTSLGINSSLFKKSPSKCQKKVIKKAKLITSRRNGSKCRKIMPKVLPIEIKVLENDDRTRNEVSWDFIDWLSFVTESINSTMRFENFGIINTIVLQIPELFFRNLIKRIPIIYEPMRSGNTTTYYVMNILHLKEIFDTPKVKLKISKKFVYDDRTGYVEFDDTGEMLEDSAHRSPFIYFFNVGQSTVDESDNTNNSFDFEWTTPAFSVLNVGQLRLQYKFGRKST</sequence>
<dbReference type="PANTHER" id="PTHR13518:SF1">
    <property type="entry name" value="C2ORF42 HOMOLOG"/>
    <property type="match status" value="1"/>
</dbReference>
<dbReference type="GO" id="GO:0005634">
    <property type="term" value="C:nucleus"/>
    <property type="evidence" value="ECO:0007669"/>
    <property type="project" value="TreeGrafter"/>
</dbReference>
<evidence type="ECO:0000256" key="1">
    <source>
        <dbReference type="PROSITE-ProRule" id="PRU00325"/>
    </source>
</evidence>
<keyword evidence="4" id="KW-1185">Reference proteome</keyword>
<dbReference type="InterPro" id="IPR007527">
    <property type="entry name" value="Znf_SWIM"/>
</dbReference>
<evidence type="ECO:0000259" key="2">
    <source>
        <dbReference type="PROSITE" id="PS50966"/>
    </source>
</evidence>
<dbReference type="Pfam" id="PF14952">
    <property type="entry name" value="zf-tcix"/>
    <property type="match status" value="1"/>
</dbReference>
<organism evidence="3 4">
    <name type="scientific">Phyllotreta striolata</name>
    <name type="common">Striped flea beetle</name>
    <name type="synonym">Crioceris striolata</name>
    <dbReference type="NCBI Taxonomy" id="444603"/>
    <lineage>
        <taxon>Eukaryota</taxon>
        <taxon>Metazoa</taxon>
        <taxon>Ecdysozoa</taxon>
        <taxon>Arthropoda</taxon>
        <taxon>Hexapoda</taxon>
        <taxon>Insecta</taxon>
        <taxon>Pterygota</taxon>
        <taxon>Neoptera</taxon>
        <taxon>Endopterygota</taxon>
        <taxon>Coleoptera</taxon>
        <taxon>Polyphaga</taxon>
        <taxon>Cucujiformia</taxon>
        <taxon>Chrysomeloidea</taxon>
        <taxon>Chrysomelidae</taxon>
        <taxon>Galerucinae</taxon>
        <taxon>Alticini</taxon>
        <taxon>Phyllotreta</taxon>
    </lineage>
</organism>
<dbReference type="PROSITE" id="PS50966">
    <property type="entry name" value="ZF_SWIM"/>
    <property type="match status" value="1"/>
</dbReference>
<proteinExistence type="predicted"/>
<dbReference type="Proteomes" id="UP001153712">
    <property type="component" value="Chromosome 9"/>
</dbReference>
<dbReference type="GO" id="GO:0008270">
    <property type="term" value="F:zinc ion binding"/>
    <property type="evidence" value="ECO:0007669"/>
    <property type="project" value="UniProtKB-KW"/>
</dbReference>
<keyword evidence="1" id="KW-0479">Metal-binding</keyword>
<dbReference type="AlphaFoldDB" id="A0A9N9XU82"/>
<keyword evidence="1" id="KW-0862">Zinc</keyword>